<gene>
    <name evidence="17" type="ORF">OLC1_LOCUS15422</name>
</gene>
<dbReference type="EMBL" id="OX459122">
    <property type="protein sequence ID" value="CAI9107015.1"/>
    <property type="molecule type" value="Genomic_DNA"/>
</dbReference>
<keyword evidence="7" id="KW-0479">Metal-binding</keyword>
<evidence type="ECO:0000256" key="6">
    <source>
        <dbReference type="ARBA" id="ARBA00022692"/>
    </source>
</evidence>
<keyword evidence="10" id="KW-0862">Zinc</keyword>
<evidence type="ECO:0000256" key="11">
    <source>
        <dbReference type="ARBA" id="ARBA00022989"/>
    </source>
</evidence>
<evidence type="ECO:0000256" key="2">
    <source>
        <dbReference type="ARBA" id="ARBA00004167"/>
    </source>
</evidence>
<evidence type="ECO:0000256" key="12">
    <source>
        <dbReference type="ARBA" id="ARBA00023136"/>
    </source>
</evidence>
<dbReference type="SUPFAM" id="SSF57850">
    <property type="entry name" value="RING/U-box"/>
    <property type="match status" value="1"/>
</dbReference>
<dbReference type="PROSITE" id="PS50089">
    <property type="entry name" value="ZF_RING_2"/>
    <property type="match status" value="1"/>
</dbReference>
<evidence type="ECO:0000256" key="14">
    <source>
        <dbReference type="PROSITE-ProRule" id="PRU00175"/>
    </source>
</evidence>
<evidence type="ECO:0000256" key="15">
    <source>
        <dbReference type="SAM" id="Phobius"/>
    </source>
</evidence>
<dbReference type="AlphaFoldDB" id="A0AAV1DGY9"/>
<comment type="subcellular location">
    <subcellularLocation>
        <location evidence="2">Membrane</location>
        <topology evidence="2">Single-pass membrane protein</topology>
    </subcellularLocation>
</comment>
<evidence type="ECO:0000256" key="9">
    <source>
        <dbReference type="ARBA" id="ARBA00022786"/>
    </source>
</evidence>
<dbReference type="Gene3D" id="3.30.40.10">
    <property type="entry name" value="Zinc/RING finger domain, C3HC4 (zinc finger)"/>
    <property type="match status" value="1"/>
</dbReference>
<evidence type="ECO:0000256" key="4">
    <source>
        <dbReference type="ARBA" id="ARBA00012483"/>
    </source>
</evidence>
<keyword evidence="11 15" id="KW-1133">Transmembrane helix</keyword>
<comment type="catalytic activity">
    <reaction evidence="1">
        <text>S-ubiquitinyl-[E2 ubiquitin-conjugating enzyme]-L-cysteine + [acceptor protein]-L-lysine = [E2 ubiquitin-conjugating enzyme]-L-cysteine + N(6)-ubiquitinyl-[acceptor protein]-L-lysine.</text>
        <dbReference type="EC" id="2.3.2.27"/>
    </reaction>
</comment>
<dbReference type="GO" id="GO:0008270">
    <property type="term" value="F:zinc ion binding"/>
    <property type="evidence" value="ECO:0007669"/>
    <property type="project" value="UniProtKB-KW"/>
</dbReference>
<reference evidence="17" key="1">
    <citation type="submission" date="2023-03" db="EMBL/GenBank/DDBJ databases">
        <authorList>
            <person name="Julca I."/>
        </authorList>
    </citation>
    <scope>NUCLEOTIDE SEQUENCE</scope>
</reference>
<dbReference type="Pfam" id="PF13639">
    <property type="entry name" value="zf-RING_2"/>
    <property type="match status" value="1"/>
</dbReference>
<protein>
    <recommendedName>
        <fullName evidence="4">RING-type E3 ubiquitin transferase</fullName>
        <ecNumber evidence="4">2.3.2.27</ecNumber>
    </recommendedName>
</protein>
<dbReference type="GO" id="GO:0016020">
    <property type="term" value="C:membrane"/>
    <property type="evidence" value="ECO:0007669"/>
    <property type="project" value="UniProtKB-SubCell"/>
</dbReference>
<organism evidence="17 18">
    <name type="scientific">Oldenlandia corymbosa var. corymbosa</name>
    <dbReference type="NCBI Taxonomy" id="529605"/>
    <lineage>
        <taxon>Eukaryota</taxon>
        <taxon>Viridiplantae</taxon>
        <taxon>Streptophyta</taxon>
        <taxon>Embryophyta</taxon>
        <taxon>Tracheophyta</taxon>
        <taxon>Spermatophyta</taxon>
        <taxon>Magnoliopsida</taxon>
        <taxon>eudicotyledons</taxon>
        <taxon>Gunneridae</taxon>
        <taxon>Pentapetalae</taxon>
        <taxon>asterids</taxon>
        <taxon>lamiids</taxon>
        <taxon>Gentianales</taxon>
        <taxon>Rubiaceae</taxon>
        <taxon>Rubioideae</taxon>
        <taxon>Spermacoceae</taxon>
        <taxon>Hedyotis-Oldenlandia complex</taxon>
        <taxon>Oldenlandia</taxon>
    </lineage>
</organism>
<evidence type="ECO:0000256" key="3">
    <source>
        <dbReference type="ARBA" id="ARBA00004906"/>
    </source>
</evidence>
<dbReference type="PANTHER" id="PTHR46913">
    <property type="entry name" value="RING-H2 FINGER PROTEIN ATL16"/>
    <property type="match status" value="1"/>
</dbReference>
<name>A0AAV1DGY9_OLDCO</name>
<dbReference type="InterPro" id="IPR044600">
    <property type="entry name" value="ATL1/ATL16-like"/>
</dbReference>
<dbReference type="EC" id="2.3.2.27" evidence="4"/>
<evidence type="ECO:0000256" key="7">
    <source>
        <dbReference type="ARBA" id="ARBA00022723"/>
    </source>
</evidence>
<evidence type="ECO:0000313" key="17">
    <source>
        <dbReference type="EMBL" id="CAI9107015.1"/>
    </source>
</evidence>
<evidence type="ECO:0000256" key="10">
    <source>
        <dbReference type="ARBA" id="ARBA00022833"/>
    </source>
</evidence>
<dbReference type="Proteomes" id="UP001161247">
    <property type="component" value="Chromosome 5"/>
</dbReference>
<dbReference type="InterPro" id="IPR001841">
    <property type="entry name" value="Znf_RING"/>
</dbReference>
<evidence type="ECO:0000256" key="13">
    <source>
        <dbReference type="ARBA" id="ARBA00024209"/>
    </source>
</evidence>
<evidence type="ECO:0000256" key="5">
    <source>
        <dbReference type="ARBA" id="ARBA00022679"/>
    </source>
</evidence>
<sequence length="176" mass="19565">MGLERFQPYHWDFTADLKGHGLFISIISAGFLICILLGVLFFRMFCLRKRNFPGIMSGNVRIVQQHSISIPAVPSASLGLDANTINSLPIFIHKTKSGSVCSDYDDIEDPETTSFRGSECSICLGLYEDEERVKVMPECQHAFHSDCVDEWLRSRSTCPLCRLSLDSSSTGLAAIP</sequence>
<feature type="domain" description="RING-type" evidence="16">
    <location>
        <begin position="120"/>
        <end position="162"/>
    </location>
</feature>
<keyword evidence="8 14" id="KW-0863">Zinc-finger</keyword>
<evidence type="ECO:0000313" key="18">
    <source>
        <dbReference type="Proteomes" id="UP001161247"/>
    </source>
</evidence>
<dbReference type="CDD" id="cd16461">
    <property type="entry name" value="RING-H2_EL5-like"/>
    <property type="match status" value="1"/>
</dbReference>
<dbReference type="InterPro" id="IPR013083">
    <property type="entry name" value="Znf_RING/FYVE/PHD"/>
</dbReference>
<keyword evidence="9" id="KW-0833">Ubl conjugation pathway</keyword>
<keyword evidence="18" id="KW-1185">Reference proteome</keyword>
<keyword evidence="5" id="KW-0808">Transferase</keyword>
<dbReference type="GO" id="GO:0016567">
    <property type="term" value="P:protein ubiquitination"/>
    <property type="evidence" value="ECO:0007669"/>
    <property type="project" value="InterPro"/>
</dbReference>
<dbReference type="SMART" id="SM00184">
    <property type="entry name" value="RING"/>
    <property type="match status" value="1"/>
</dbReference>
<comment type="pathway">
    <text evidence="3">Protein modification; protein ubiquitination.</text>
</comment>
<accession>A0AAV1DGY9</accession>
<evidence type="ECO:0000256" key="8">
    <source>
        <dbReference type="ARBA" id="ARBA00022771"/>
    </source>
</evidence>
<feature type="transmembrane region" description="Helical" evidence="15">
    <location>
        <begin position="20"/>
        <end position="42"/>
    </location>
</feature>
<keyword evidence="6 15" id="KW-0812">Transmembrane</keyword>
<evidence type="ECO:0000256" key="1">
    <source>
        <dbReference type="ARBA" id="ARBA00000900"/>
    </source>
</evidence>
<keyword evidence="12 15" id="KW-0472">Membrane</keyword>
<dbReference type="PANTHER" id="PTHR46913:SF1">
    <property type="entry name" value="RING-H2 FINGER PROTEIN ATL16"/>
    <property type="match status" value="1"/>
</dbReference>
<evidence type="ECO:0000259" key="16">
    <source>
        <dbReference type="PROSITE" id="PS50089"/>
    </source>
</evidence>
<proteinExistence type="inferred from homology"/>
<comment type="similarity">
    <text evidence="13">Belongs to the RING-type zinc finger family. ATL subfamily.</text>
</comment>
<dbReference type="GO" id="GO:0061630">
    <property type="term" value="F:ubiquitin protein ligase activity"/>
    <property type="evidence" value="ECO:0007669"/>
    <property type="project" value="UniProtKB-EC"/>
</dbReference>